<dbReference type="AlphaFoldDB" id="A0A4U8URP1"/>
<evidence type="ECO:0000256" key="1">
    <source>
        <dbReference type="SAM" id="Phobius"/>
    </source>
</evidence>
<sequence>MCGQLSLRYGSPFPPFFKYAVFYVCGFELVFNAVLMSVAQKYYDMSSVVFPVAFDMFRDTVQRQTTDFQWTPVDEQQLHHYQYKLVALWVISTFCVIFAVICIVPQFYIFEDVDEDNENTVCIKFPKIGWYMGIIYVMLCVACGGVIFWCWLTCQADHDLFHNRFFHALKEEHFLSQLEEGLECTSDDDKEVHRMNECDNRIDKSMLGSSWLTPLFLSYLIGHAIVLLTYPILNKSFKTVEEEPVEVKSKLVD</sequence>
<feature type="transmembrane region" description="Helical" evidence="1">
    <location>
        <begin position="211"/>
        <end position="233"/>
    </location>
</feature>
<reference evidence="2 3" key="2">
    <citation type="journal article" date="2019" name="G3 (Bethesda)">
        <title>Hybrid Assembly of the Genome of the Entomopathogenic Nematode Steinernema carpocapsae Identifies the X-Chromosome.</title>
        <authorList>
            <person name="Serra L."/>
            <person name="Macchietto M."/>
            <person name="Macias-Munoz A."/>
            <person name="McGill C.J."/>
            <person name="Rodriguez I.M."/>
            <person name="Rodriguez B."/>
            <person name="Murad R."/>
            <person name="Mortazavi A."/>
        </authorList>
    </citation>
    <scope>NUCLEOTIDE SEQUENCE [LARGE SCALE GENOMIC DNA]</scope>
    <source>
        <strain evidence="2 3">ALL</strain>
    </source>
</reference>
<proteinExistence type="predicted"/>
<keyword evidence="1" id="KW-0812">Transmembrane</keyword>
<dbReference type="Proteomes" id="UP000298663">
    <property type="component" value="Chromosome X"/>
</dbReference>
<keyword evidence="1" id="KW-1133">Transmembrane helix</keyword>
<feature type="transmembrane region" description="Helical" evidence="1">
    <location>
        <begin position="86"/>
        <end position="108"/>
    </location>
</feature>
<protein>
    <submittedName>
        <fullName evidence="2">Uncharacterized protein</fullName>
    </submittedName>
</protein>
<reference evidence="2 3" key="1">
    <citation type="journal article" date="2015" name="Genome Biol.">
        <title>Comparative genomics of Steinernema reveals deeply conserved gene regulatory networks.</title>
        <authorList>
            <person name="Dillman A.R."/>
            <person name="Macchietto M."/>
            <person name="Porter C.F."/>
            <person name="Rogers A."/>
            <person name="Williams B."/>
            <person name="Antoshechkin I."/>
            <person name="Lee M.M."/>
            <person name="Goodwin Z."/>
            <person name="Lu X."/>
            <person name="Lewis E.E."/>
            <person name="Goodrich-Blair H."/>
            <person name="Stock S.P."/>
            <person name="Adams B.J."/>
            <person name="Sternberg P.W."/>
            <person name="Mortazavi A."/>
        </authorList>
    </citation>
    <scope>NUCLEOTIDE SEQUENCE [LARGE SCALE GENOMIC DNA]</scope>
    <source>
        <strain evidence="2 3">ALL</strain>
    </source>
</reference>
<name>A0A4U8URP1_STECR</name>
<dbReference type="EMBL" id="AZBU02000001">
    <property type="protein sequence ID" value="TMS35195.1"/>
    <property type="molecule type" value="Genomic_DNA"/>
</dbReference>
<accession>A0A4U8URP1</accession>
<evidence type="ECO:0000313" key="3">
    <source>
        <dbReference type="Proteomes" id="UP000298663"/>
    </source>
</evidence>
<feature type="transmembrane region" description="Helical" evidence="1">
    <location>
        <begin position="20"/>
        <end position="39"/>
    </location>
</feature>
<feature type="transmembrane region" description="Helical" evidence="1">
    <location>
        <begin position="128"/>
        <end position="152"/>
    </location>
</feature>
<keyword evidence="1" id="KW-0472">Membrane</keyword>
<dbReference type="EMBL" id="CM016762">
    <property type="protein sequence ID" value="TMS35195.1"/>
    <property type="molecule type" value="Genomic_DNA"/>
</dbReference>
<keyword evidence="3" id="KW-1185">Reference proteome</keyword>
<organism evidence="2 3">
    <name type="scientific">Steinernema carpocapsae</name>
    <name type="common">Entomopathogenic nematode</name>
    <dbReference type="NCBI Taxonomy" id="34508"/>
    <lineage>
        <taxon>Eukaryota</taxon>
        <taxon>Metazoa</taxon>
        <taxon>Ecdysozoa</taxon>
        <taxon>Nematoda</taxon>
        <taxon>Chromadorea</taxon>
        <taxon>Rhabditida</taxon>
        <taxon>Tylenchina</taxon>
        <taxon>Panagrolaimomorpha</taxon>
        <taxon>Strongyloidoidea</taxon>
        <taxon>Steinernematidae</taxon>
        <taxon>Steinernema</taxon>
    </lineage>
</organism>
<dbReference type="OrthoDB" id="5794738at2759"/>
<comment type="caution">
    <text evidence="2">The sequence shown here is derived from an EMBL/GenBank/DDBJ whole genome shotgun (WGS) entry which is preliminary data.</text>
</comment>
<gene>
    <name evidence="2" type="ORF">L596_002646</name>
</gene>
<evidence type="ECO:0000313" key="2">
    <source>
        <dbReference type="EMBL" id="TMS35195.1"/>
    </source>
</evidence>